<dbReference type="Gene3D" id="3.40.190.170">
    <property type="entry name" value="Bacterial extracellular solute-binding protein, family 7"/>
    <property type="match status" value="1"/>
</dbReference>
<dbReference type="GO" id="GO:0055085">
    <property type="term" value="P:transmembrane transport"/>
    <property type="evidence" value="ECO:0007669"/>
    <property type="project" value="InterPro"/>
</dbReference>
<comment type="subcellular location">
    <subcellularLocation>
        <location evidence="1">Cell envelope</location>
    </subcellularLocation>
</comment>
<sequence length="328" mass="35571">MTGFTRRTVVAGLAAGVFMPAVGARAQSATIRWGESLAANHPQVLMAERIAKDVKDKSGGRLEIQVFPNAQLGTGKEMMDSVSAGVLQMTTEGAGAVSVFLPPLSVFEAPYLWRDAAHLAKAQGSPLFARMNEDLAAKRGMRLLAVTYYGKRHLTTGSKPVQKPADVAGLKLRVPPVDVFRAMVEAWGAQATPIAFPELYLALSQGAVDGQENPLPTIQSGKFYEVQKHLILTQHVITPRLPIVNEAFWKGLPAADRDLIKAAMDAAVAWQNQELLNQEAALVGQLKTAGMSVVEPDVELWRKPVLDVVPKRFEERWGKGTFDALANL</sequence>
<comment type="similarity">
    <text evidence="2">Belongs to the bacterial solute-binding protein 7 family.</text>
</comment>
<protein>
    <submittedName>
        <fullName evidence="5">TRAP transporter substrate-binding protein DctP</fullName>
    </submittedName>
</protein>
<keyword evidence="6" id="KW-1185">Reference proteome</keyword>
<evidence type="ECO:0000313" key="5">
    <source>
        <dbReference type="EMBL" id="PSC06636.1"/>
    </source>
</evidence>
<evidence type="ECO:0000256" key="3">
    <source>
        <dbReference type="ARBA" id="ARBA00022448"/>
    </source>
</evidence>
<dbReference type="PIRSF" id="PIRSF006470">
    <property type="entry name" value="DctB"/>
    <property type="match status" value="1"/>
</dbReference>
<reference evidence="6" key="1">
    <citation type="submission" date="2018-03" db="EMBL/GenBank/DDBJ databases">
        <authorList>
            <person name="Sun L."/>
            <person name="Liu H."/>
            <person name="Chen W."/>
            <person name="Huang K."/>
            <person name="Liu W."/>
            <person name="Gao X."/>
        </authorList>
    </citation>
    <scope>NUCLEOTIDE SEQUENCE [LARGE SCALE GENOMIC DNA]</scope>
    <source>
        <strain evidence="6">SH9</strain>
    </source>
</reference>
<dbReference type="PANTHER" id="PTHR33376">
    <property type="match status" value="1"/>
</dbReference>
<evidence type="ECO:0000256" key="1">
    <source>
        <dbReference type="ARBA" id="ARBA00004196"/>
    </source>
</evidence>
<comment type="caution">
    <text evidence="5">The sequence shown here is derived from an EMBL/GenBank/DDBJ whole genome shotgun (WGS) entry which is preliminary data.</text>
</comment>
<keyword evidence="3" id="KW-0813">Transport</keyword>
<dbReference type="AlphaFoldDB" id="A0A2T1HY71"/>
<dbReference type="PANTHER" id="PTHR33376:SF4">
    <property type="entry name" value="SIALIC ACID-BINDING PERIPLASMIC PROTEIN SIAP"/>
    <property type="match status" value="1"/>
</dbReference>
<gene>
    <name evidence="5" type="ORF">SLNSH_02160</name>
</gene>
<dbReference type="Proteomes" id="UP000239772">
    <property type="component" value="Unassembled WGS sequence"/>
</dbReference>
<dbReference type="RefSeq" id="WP_106335015.1">
    <property type="nucleotide sequence ID" value="NZ_PVZS01000002.1"/>
</dbReference>
<dbReference type="GO" id="GO:0030288">
    <property type="term" value="C:outer membrane-bounded periplasmic space"/>
    <property type="evidence" value="ECO:0007669"/>
    <property type="project" value="InterPro"/>
</dbReference>
<name>A0A2T1HY71_9HYPH</name>
<evidence type="ECO:0000256" key="2">
    <source>
        <dbReference type="ARBA" id="ARBA00009023"/>
    </source>
</evidence>
<dbReference type="InterPro" id="IPR018389">
    <property type="entry name" value="DctP_fam"/>
</dbReference>
<organism evidence="5 6">
    <name type="scientific">Alsobacter soli</name>
    <dbReference type="NCBI Taxonomy" id="2109933"/>
    <lineage>
        <taxon>Bacteria</taxon>
        <taxon>Pseudomonadati</taxon>
        <taxon>Pseudomonadota</taxon>
        <taxon>Alphaproteobacteria</taxon>
        <taxon>Hyphomicrobiales</taxon>
        <taxon>Alsobacteraceae</taxon>
        <taxon>Alsobacter</taxon>
    </lineage>
</organism>
<evidence type="ECO:0000256" key="4">
    <source>
        <dbReference type="ARBA" id="ARBA00022729"/>
    </source>
</evidence>
<keyword evidence="4" id="KW-0732">Signal</keyword>
<accession>A0A2T1HY71</accession>
<proteinExistence type="inferred from homology"/>
<dbReference type="NCBIfam" id="TIGR00787">
    <property type="entry name" value="dctP"/>
    <property type="match status" value="1"/>
</dbReference>
<dbReference type="NCBIfam" id="NF037995">
    <property type="entry name" value="TRAP_S1"/>
    <property type="match status" value="1"/>
</dbReference>
<dbReference type="InterPro" id="IPR038404">
    <property type="entry name" value="TRAP_DctP_sf"/>
</dbReference>
<dbReference type="Pfam" id="PF03480">
    <property type="entry name" value="DctP"/>
    <property type="match status" value="1"/>
</dbReference>
<dbReference type="EMBL" id="PVZS01000002">
    <property type="protein sequence ID" value="PSC06636.1"/>
    <property type="molecule type" value="Genomic_DNA"/>
</dbReference>
<dbReference type="OrthoDB" id="9803763at2"/>
<dbReference type="CDD" id="cd13672">
    <property type="entry name" value="PBP2_TRAP_Siap"/>
    <property type="match status" value="1"/>
</dbReference>
<dbReference type="InterPro" id="IPR004682">
    <property type="entry name" value="TRAP_DctP"/>
</dbReference>
<evidence type="ECO:0000313" key="6">
    <source>
        <dbReference type="Proteomes" id="UP000239772"/>
    </source>
</evidence>